<dbReference type="EMBL" id="LAZR01009310">
    <property type="protein sequence ID" value="KKM73382.1"/>
    <property type="molecule type" value="Genomic_DNA"/>
</dbReference>
<dbReference type="InterPro" id="IPR044925">
    <property type="entry name" value="His-Me_finger_sf"/>
</dbReference>
<proteinExistence type="predicted"/>
<reference evidence="2" key="1">
    <citation type="journal article" date="2015" name="Nature">
        <title>Complex archaea that bridge the gap between prokaryotes and eukaryotes.</title>
        <authorList>
            <person name="Spang A."/>
            <person name="Saw J.H."/>
            <person name="Jorgensen S.L."/>
            <person name="Zaremba-Niedzwiedzka K."/>
            <person name="Martijn J."/>
            <person name="Lind A.E."/>
            <person name="van Eijk R."/>
            <person name="Schleper C."/>
            <person name="Guy L."/>
            <person name="Ettema T.J."/>
        </authorList>
    </citation>
    <scope>NUCLEOTIDE SEQUENCE</scope>
</reference>
<name>A0A0F9MVY6_9ZZZZ</name>
<dbReference type="InterPro" id="IPR003615">
    <property type="entry name" value="HNH_nuc"/>
</dbReference>
<comment type="caution">
    <text evidence="2">The sequence shown here is derived from an EMBL/GenBank/DDBJ whole genome shotgun (WGS) entry which is preliminary data.</text>
</comment>
<evidence type="ECO:0000259" key="1">
    <source>
        <dbReference type="Pfam" id="PF13392"/>
    </source>
</evidence>
<evidence type="ECO:0000313" key="2">
    <source>
        <dbReference type="EMBL" id="KKM73382.1"/>
    </source>
</evidence>
<accession>A0A0F9MVY6</accession>
<dbReference type="Pfam" id="PF13392">
    <property type="entry name" value="HNH_3"/>
    <property type="match status" value="1"/>
</dbReference>
<dbReference type="AlphaFoldDB" id="A0A0F9MVY6"/>
<sequence>MPNQYTNGTAGLTTPERFFHYVEFTDTCWLWTGGLTRGYGSFWAGGRMVPAHRWAYEFCVGPIADGLEPDHLCDNPPCVLPDHLEPVTHRVNMLRGKRNVVAKCARVTQCPQGHPYDEENTFIQASTGGRKCRTCRQEANRRALR</sequence>
<dbReference type="SUPFAM" id="SSF54060">
    <property type="entry name" value="His-Me finger endonucleases"/>
    <property type="match status" value="1"/>
</dbReference>
<organism evidence="2">
    <name type="scientific">marine sediment metagenome</name>
    <dbReference type="NCBI Taxonomy" id="412755"/>
    <lineage>
        <taxon>unclassified sequences</taxon>
        <taxon>metagenomes</taxon>
        <taxon>ecological metagenomes</taxon>
    </lineage>
</organism>
<feature type="domain" description="HNH nuclease" evidence="1">
    <location>
        <begin position="50"/>
        <end position="93"/>
    </location>
</feature>
<gene>
    <name evidence="2" type="ORF">LCGC14_1410960</name>
</gene>
<protein>
    <recommendedName>
        <fullName evidence="1">HNH nuclease domain-containing protein</fullName>
    </recommendedName>
</protein>